<sequence>FPPSTPSAQDSESCAAYFNWWKADSFASHVLTARLSPNIIAFLPAHNDPSTGLPRTSRSVMSTIKQFCNVNCSASASVRKETLFGRSCGPSHNAINTFCETWRSEVGALCNMGYRFDWPDTIFSFLSQLPPSLGRVRDYVGDCMDNRSDLDRASFDWVVSYTL</sequence>
<proteinExistence type="predicted"/>
<evidence type="ECO:0000313" key="1">
    <source>
        <dbReference type="EMBL" id="THU86155.1"/>
    </source>
</evidence>
<accession>A0A4V4HD85</accession>
<keyword evidence="2" id="KW-1185">Reference proteome</keyword>
<gene>
    <name evidence="1" type="ORF">K435DRAFT_615316</name>
</gene>
<feature type="non-terminal residue" evidence="1">
    <location>
        <position position="1"/>
    </location>
</feature>
<organism evidence="1 2">
    <name type="scientific">Dendrothele bispora (strain CBS 962.96)</name>
    <dbReference type="NCBI Taxonomy" id="1314807"/>
    <lineage>
        <taxon>Eukaryota</taxon>
        <taxon>Fungi</taxon>
        <taxon>Dikarya</taxon>
        <taxon>Basidiomycota</taxon>
        <taxon>Agaricomycotina</taxon>
        <taxon>Agaricomycetes</taxon>
        <taxon>Agaricomycetidae</taxon>
        <taxon>Agaricales</taxon>
        <taxon>Agaricales incertae sedis</taxon>
        <taxon>Dendrothele</taxon>
    </lineage>
</organism>
<dbReference type="EMBL" id="ML179510">
    <property type="protein sequence ID" value="THU86155.1"/>
    <property type="molecule type" value="Genomic_DNA"/>
</dbReference>
<dbReference type="Proteomes" id="UP000297245">
    <property type="component" value="Unassembled WGS sequence"/>
</dbReference>
<reference evidence="1 2" key="1">
    <citation type="journal article" date="2019" name="Nat. Ecol. Evol.">
        <title>Megaphylogeny resolves global patterns of mushroom evolution.</title>
        <authorList>
            <person name="Varga T."/>
            <person name="Krizsan K."/>
            <person name="Foldi C."/>
            <person name="Dima B."/>
            <person name="Sanchez-Garcia M."/>
            <person name="Sanchez-Ramirez S."/>
            <person name="Szollosi G.J."/>
            <person name="Szarkandi J.G."/>
            <person name="Papp V."/>
            <person name="Albert L."/>
            <person name="Andreopoulos W."/>
            <person name="Angelini C."/>
            <person name="Antonin V."/>
            <person name="Barry K.W."/>
            <person name="Bougher N.L."/>
            <person name="Buchanan P."/>
            <person name="Buyck B."/>
            <person name="Bense V."/>
            <person name="Catcheside P."/>
            <person name="Chovatia M."/>
            <person name="Cooper J."/>
            <person name="Damon W."/>
            <person name="Desjardin D."/>
            <person name="Finy P."/>
            <person name="Geml J."/>
            <person name="Haridas S."/>
            <person name="Hughes K."/>
            <person name="Justo A."/>
            <person name="Karasinski D."/>
            <person name="Kautmanova I."/>
            <person name="Kiss B."/>
            <person name="Kocsube S."/>
            <person name="Kotiranta H."/>
            <person name="LaButti K.M."/>
            <person name="Lechner B.E."/>
            <person name="Liimatainen K."/>
            <person name="Lipzen A."/>
            <person name="Lukacs Z."/>
            <person name="Mihaltcheva S."/>
            <person name="Morgado L.N."/>
            <person name="Niskanen T."/>
            <person name="Noordeloos M.E."/>
            <person name="Ohm R.A."/>
            <person name="Ortiz-Santana B."/>
            <person name="Ovrebo C."/>
            <person name="Racz N."/>
            <person name="Riley R."/>
            <person name="Savchenko A."/>
            <person name="Shiryaev A."/>
            <person name="Soop K."/>
            <person name="Spirin V."/>
            <person name="Szebenyi C."/>
            <person name="Tomsovsky M."/>
            <person name="Tulloss R.E."/>
            <person name="Uehling J."/>
            <person name="Grigoriev I.V."/>
            <person name="Vagvolgyi C."/>
            <person name="Papp T."/>
            <person name="Martin F.M."/>
            <person name="Miettinen O."/>
            <person name="Hibbett D.S."/>
            <person name="Nagy L.G."/>
        </authorList>
    </citation>
    <scope>NUCLEOTIDE SEQUENCE [LARGE SCALE GENOMIC DNA]</scope>
    <source>
        <strain evidence="1 2">CBS 962.96</strain>
    </source>
</reference>
<evidence type="ECO:0000313" key="2">
    <source>
        <dbReference type="Proteomes" id="UP000297245"/>
    </source>
</evidence>
<dbReference type="AlphaFoldDB" id="A0A4V4HD85"/>
<dbReference type="OrthoDB" id="3060612at2759"/>
<feature type="non-terminal residue" evidence="1">
    <location>
        <position position="163"/>
    </location>
</feature>
<protein>
    <submittedName>
        <fullName evidence="1">Uncharacterized protein</fullName>
    </submittedName>
</protein>
<name>A0A4V4HD85_DENBC</name>